<gene>
    <name evidence="1" type="ORF">POSPLADRAFT_1048309</name>
</gene>
<dbReference type="AlphaFoldDB" id="A0A1X6MUF2"/>
<dbReference type="OrthoDB" id="10280610at2759"/>
<organism evidence="1 2">
    <name type="scientific">Postia placenta MAD-698-R-SB12</name>
    <dbReference type="NCBI Taxonomy" id="670580"/>
    <lineage>
        <taxon>Eukaryota</taxon>
        <taxon>Fungi</taxon>
        <taxon>Dikarya</taxon>
        <taxon>Basidiomycota</taxon>
        <taxon>Agaricomycotina</taxon>
        <taxon>Agaricomycetes</taxon>
        <taxon>Polyporales</taxon>
        <taxon>Adustoporiaceae</taxon>
        <taxon>Rhodonia</taxon>
    </lineage>
</organism>
<name>A0A1X6MUF2_9APHY</name>
<dbReference type="Proteomes" id="UP000194127">
    <property type="component" value="Unassembled WGS sequence"/>
</dbReference>
<reference evidence="1 2" key="1">
    <citation type="submission" date="2017-04" db="EMBL/GenBank/DDBJ databases">
        <title>Genome Sequence of the Model Brown-Rot Fungus Postia placenta SB12.</title>
        <authorList>
            <consortium name="DOE Joint Genome Institute"/>
            <person name="Gaskell J."/>
            <person name="Kersten P."/>
            <person name="Larrondo L.F."/>
            <person name="Canessa P."/>
            <person name="Martinez D."/>
            <person name="Hibbett D."/>
            <person name="Schmoll M."/>
            <person name="Kubicek C.P."/>
            <person name="Martinez A.T."/>
            <person name="Yadav J."/>
            <person name="Master E."/>
            <person name="Magnuson J.K."/>
            <person name="James T."/>
            <person name="Yaver D."/>
            <person name="Berka R."/>
            <person name="Labutti K."/>
            <person name="Lipzen A."/>
            <person name="Aerts A."/>
            <person name="Barry K."/>
            <person name="Henrissat B."/>
            <person name="Blanchette R."/>
            <person name="Grigoriev I."/>
            <person name="Cullen D."/>
        </authorList>
    </citation>
    <scope>NUCLEOTIDE SEQUENCE [LARGE SCALE GENOMIC DNA]</scope>
    <source>
        <strain evidence="1 2">MAD-698-R-SB12</strain>
    </source>
</reference>
<dbReference type="EMBL" id="KZ110601">
    <property type="protein sequence ID" value="OSX59842.1"/>
    <property type="molecule type" value="Genomic_DNA"/>
</dbReference>
<dbReference type="GeneID" id="36324437"/>
<keyword evidence="2" id="KW-1185">Reference proteome</keyword>
<sequence>MNSSGAAPNHVGAACGSQYILLDFVVAQGYGCIQRLRTGPQGLDYPSFPTSGEETWGRLAATRTSITIISDPTEHVALDGEELSGTLNDKTIETCSAVRSESAARGGVSKSWQRHLGHWTCSTLPKCPISVSVAQVGLRFR</sequence>
<accession>A0A1X6MUF2</accession>
<evidence type="ECO:0000313" key="1">
    <source>
        <dbReference type="EMBL" id="OSX59842.1"/>
    </source>
</evidence>
<dbReference type="RefSeq" id="XP_024336636.1">
    <property type="nucleotide sequence ID" value="XM_024479487.1"/>
</dbReference>
<proteinExistence type="predicted"/>
<evidence type="ECO:0000313" key="2">
    <source>
        <dbReference type="Proteomes" id="UP000194127"/>
    </source>
</evidence>
<protein>
    <submittedName>
        <fullName evidence="1">Uncharacterized protein</fullName>
    </submittedName>
</protein>